<organism evidence="1 2">
    <name type="scientific">Funneliformis caledonium</name>
    <dbReference type="NCBI Taxonomy" id="1117310"/>
    <lineage>
        <taxon>Eukaryota</taxon>
        <taxon>Fungi</taxon>
        <taxon>Fungi incertae sedis</taxon>
        <taxon>Mucoromycota</taxon>
        <taxon>Glomeromycotina</taxon>
        <taxon>Glomeromycetes</taxon>
        <taxon>Glomerales</taxon>
        <taxon>Glomeraceae</taxon>
        <taxon>Funneliformis</taxon>
    </lineage>
</organism>
<protein>
    <submittedName>
        <fullName evidence="1">10974_t:CDS:1</fullName>
    </submittedName>
</protein>
<keyword evidence="2" id="KW-1185">Reference proteome</keyword>
<name>A0A9N9DER7_9GLOM</name>
<accession>A0A9N9DER7</accession>
<dbReference type="OrthoDB" id="2443866at2759"/>
<dbReference type="EMBL" id="CAJVPQ010003614">
    <property type="protein sequence ID" value="CAG8632997.1"/>
    <property type="molecule type" value="Genomic_DNA"/>
</dbReference>
<reference evidence="1" key="1">
    <citation type="submission" date="2021-06" db="EMBL/GenBank/DDBJ databases">
        <authorList>
            <person name="Kallberg Y."/>
            <person name="Tangrot J."/>
            <person name="Rosling A."/>
        </authorList>
    </citation>
    <scope>NUCLEOTIDE SEQUENCE</scope>
    <source>
        <strain evidence="1">UK204</strain>
    </source>
</reference>
<comment type="caution">
    <text evidence="1">The sequence shown here is derived from an EMBL/GenBank/DDBJ whole genome shotgun (WGS) entry which is preliminary data.</text>
</comment>
<gene>
    <name evidence="1" type="ORF">FCALED_LOCUS10167</name>
</gene>
<evidence type="ECO:0000313" key="1">
    <source>
        <dbReference type="EMBL" id="CAG8632997.1"/>
    </source>
</evidence>
<evidence type="ECO:0000313" key="2">
    <source>
        <dbReference type="Proteomes" id="UP000789570"/>
    </source>
</evidence>
<sequence>MKNLKPTNITELNIDLDESGIVFDDIIPEALLDLRYKKLTFANHNQRINTENKLRILYNKLLQTYESESTILINSTTTWLNFHTDNPIQKYKVIIHYRLQVQYKSVMQDKIENYLKMDEIEIKKDPFKW</sequence>
<dbReference type="Proteomes" id="UP000789570">
    <property type="component" value="Unassembled WGS sequence"/>
</dbReference>
<proteinExistence type="predicted"/>
<dbReference type="AlphaFoldDB" id="A0A9N9DER7"/>